<keyword evidence="3" id="KW-1185">Reference proteome</keyword>
<sequence>MRALSRLGSPVAATALASATVLAGAGMAAAEDAANEPVFDSKSSVSVSGKGKNAKVTYTNNSGKDLECFGNVGPGGLLFDLLEEGKKTGKYLDPDGMSEELKERIKKARESGQIANFEGDVESGKTTEFAFWDPGLTDDSFAPAAVALCQSTDGYVEIEVSPGFGVPAGLGSLDAALTGVGSSGSVARTTGSLGS</sequence>
<evidence type="ECO:0000313" key="2">
    <source>
        <dbReference type="EMBL" id="MFB9259216.1"/>
    </source>
</evidence>
<name>A0ABV5JNB9_9ACTN</name>
<comment type="caution">
    <text evidence="2">The sequence shown here is derived from an EMBL/GenBank/DDBJ whole genome shotgun (WGS) entry which is preliminary data.</text>
</comment>
<feature type="signal peptide" evidence="1">
    <location>
        <begin position="1"/>
        <end position="23"/>
    </location>
</feature>
<accession>A0ABV5JNB9</accession>
<reference evidence="2 3" key="1">
    <citation type="submission" date="2024-09" db="EMBL/GenBank/DDBJ databases">
        <authorList>
            <person name="Sun Q."/>
            <person name="Mori K."/>
        </authorList>
    </citation>
    <scope>NUCLEOTIDE SEQUENCE [LARGE SCALE GENOMIC DNA]</scope>
    <source>
        <strain evidence="2 3">CCM 7659</strain>
    </source>
</reference>
<gene>
    <name evidence="2" type="ORF">ACFFVD_05315</name>
</gene>
<evidence type="ECO:0000256" key="1">
    <source>
        <dbReference type="SAM" id="SignalP"/>
    </source>
</evidence>
<keyword evidence="1" id="KW-0732">Signal</keyword>
<evidence type="ECO:0008006" key="4">
    <source>
        <dbReference type="Google" id="ProtNLM"/>
    </source>
</evidence>
<dbReference type="RefSeq" id="WP_182633717.1">
    <property type="nucleotide sequence ID" value="NZ_JAALDM010000336.1"/>
</dbReference>
<proteinExistence type="predicted"/>
<feature type="chain" id="PRO_5045572335" description="Lipoprotein" evidence="1">
    <location>
        <begin position="24"/>
        <end position="195"/>
    </location>
</feature>
<dbReference type="EMBL" id="JBHMDY010000004">
    <property type="protein sequence ID" value="MFB9259216.1"/>
    <property type="molecule type" value="Genomic_DNA"/>
</dbReference>
<protein>
    <recommendedName>
        <fullName evidence="4">Lipoprotein</fullName>
    </recommendedName>
</protein>
<evidence type="ECO:0000313" key="3">
    <source>
        <dbReference type="Proteomes" id="UP001589700"/>
    </source>
</evidence>
<dbReference type="Proteomes" id="UP001589700">
    <property type="component" value="Unassembled WGS sequence"/>
</dbReference>
<organism evidence="2 3">
    <name type="scientific">Dietzia aerolata</name>
    <dbReference type="NCBI Taxonomy" id="595984"/>
    <lineage>
        <taxon>Bacteria</taxon>
        <taxon>Bacillati</taxon>
        <taxon>Actinomycetota</taxon>
        <taxon>Actinomycetes</taxon>
        <taxon>Mycobacteriales</taxon>
        <taxon>Dietziaceae</taxon>
        <taxon>Dietzia</taxon>
    </lineage>
</organism>